<feature type="non-terminal residue" evidence="3">
    <location>
        <position position="169"/>
    </location>
</feature>
<sequence length="169" mass="17925">MSNKTTAKIFCVLFYICGFPTLVTAQIVPDATLPIDSTFTENDNTFTIEGGTEAGRNLFHSFREFSVPTGGTAFFNNIDTIQNIFTRVTGGSISNIDGLIQANGNANLFLLNPNGIIFGPNASLNIGGSFLGTTADRINFADGTSFSATNPQTTPLLTISIPTSLQFGP</sequence>
<accession>A0ABU8YY57</accession>
<feature type="domain" description="Filamentous haemagglutinin FhaB/tRNA nuclease CdiA-like TPS" evidence="2">
    <location>
        <begin position="30"/>
        <end position="141"/>
    </location>
</feature>
<gene>
    <name evidence="3" type="ORF">WMG39_31540</name>
</gene>
<dbReference type="SUPFAM" id="SSF51126">
    <property type="entry name" value="Pectin lyase-like"/>
    <property type="match status" value="1"/>
</dbReference>
<proteinExistence type="predicted"/>
<feature type="chain" id="PRO_5046513093" evidence="1">
    <location>
        <begin position="26"/>
        <end position="169"/>
    </location>
</feature>
<evidence type="ECO:0000313" key="4">
    <source>
        <dbReference type="Proteomes" id="UP001384579"/>
    </source>
</evidence>
<dbReference type="Pfam" id="PF05860">
    <property type="entry name" value="TPS"/>
    <property type="match status" value="1"/>
</dbReference>
<feature type="signal peptide" evidence="1">
    <location>
        <begin position="1"/>
        <end position="25"/>
    </location>
</feature>
<organism evidence="3 4">
    <name type="scientific">Microcoleus anatoxicus PTRS2</name>
    <dbReference type="NCBI Taxonomy" id="2705321"/>
    <lineage>
        <taxon>Bacteria</taxon>
        <taxon>Bacillati</taxon>
        <taxon>Cyanobacteriota</taxon>
        <taxon>Cyanophyceae</taxon>
        <taxon>Oscillatoriophycideae</taxon>
        <taxon>Oscillatoriales</taxon>
        <taxon>Microcoleaceae</taxon>
        <taxon>Microcoleus</taxon>
        <taxon>Microcoleus anatoxicus</taxon>
    </lineage>
</organism>
<evidence type="ECO:0000313" key="3">
    <source>
        <dbReference type="EMBL" id="MEK0189344.1"/>
    </source>
</evidence>
<keyword evidence="4" id="KW-1185">Reference proteome</keyword>
<dbReference type="Proteomes" id="UP001384579">
    <property type="component" value="Unassembled WGS sequence"/>
</dbReference>
<dbReference type="InterPro" id="IPR008638">
    <property type="entry name" value="FhaB/CdiA-like_TPS"/>
</dbReference>
<dbReference type="RefSeq" id="WP_340542534.1">
    <property type="nucleotide sequence ID" value="NZ_JBBLXS010001154.1"/>
</dbReference>
<protein>
    <submittedName>
        <fullName evidence="3">Filamentous hemagglutinin N-terminal domain-containing protein</fullName>
    </submittedName>
</protein>
<evidence type="ECO:0000256" key="1">
    <source>
        <dbReference type="SAM" id="SignalP"/>
    </source>
</evidence>
<dbReference type="SMART" id="SM00912">
    <property type="entry name" value="Haemagg_act"/>
    <property type="match status" value="1"/>
</dbReference>
<dbReference type="Gene3D" id="2.160.20.10">
    <property type="entry name" value="Single-stranded right-handed beta-helix, Pectin lyase-like"/>
    <property type="match status" value="1"/>
</dbReference>
<comment type="caution">
    <text evidence="3">The sequence shown here is derived from an EMBL/GenBank/DDBJ whole genome shotgun (WGS) entry which is preliminary data.</text>
</comment>
<dbReference type="EMBL" id="JBBLXS010001154">
    <property type="protein sequence ID" value="MEK0189344.1"/>
    <property type="molecule type" value="Genomic_DNA"/>
</dbReference>
<dbReference type="InterPro" id="IPR011050">
    <property type="entry name" value="Pectin_lyase_fold/virulence"/>
</dbReference>
<name>A0ABU8YY57_9CYAN</name>
<dbReference type="InterPro" id="IPR012334">
    <property type="entry name" value="Pectin_lyas_fold"/>
</dbReference>
<reference evidence="3 4" key="1">
    <citation type="journal article" date="2020" name="Harmful Algae">
        <title>Molecular and morphological characterization of a novel dihydroanatoxin-a producing Microcoleus species (cyanobacteria) from the Russian River, California, USA.</title>
        <authorList>
            <person name="Conklin K.Y."/>
            <person name="Stancheva R."/>
            <person name="Otten T.G."/>
            <person name="Fadness R."/>
            <person name="Boyer G.L."/>
            <person name="Read B."/>
            <person name="Zhang X."/>
            <person name="Sheath R.G."/>
        </authorList>
    </citation>
    <scope>NUCLEOTIDE SEQUENCE [LARGE SCALE GENOMIC DNA]</scope>
    <source>
        <strain evidence="3 4">PTRS2</strain>
    </source>
</reference>
<evidence type="ECO:0000259" key="2">
    <source>
        <dbReference type="SMART" id="SM00912"/>
    </source>
</evidence>
<keyword evidence="1" id="KW-0732">Signal</keyword>
<dbReference type="NCBIfam" id="TIGR01901">
    <property type="entry name" value="adhes_NPXG"/>
    <property type="match status" value="1"/>
</dbReference>